<feature type="region of interest" description="Disordered" evidence="4">
    <location>
        <begin position="193"/>
        <end position="248"/>
    </location>
</feature>
<dbReference type="InterPro" id="IPR001876">
    <property type="entry name" value="Znf_RanBP2"/>
</dbReference>
<evidence type="ECO:0000259" key="5">
    <source>
        <dbReference type="SMART" id="SM00547"/>
    </source>
</evidence>
<protein>
    <recommendedName>
        <fullName evidence="5">RanBP2-type domain-containing protein</fullName>
    </recommendedName>
</protein>
<evidence type="ECO:0000313" key="6">
    <source>
        <dbReference type="EMBL" id="KDO20312.1"/>
    </source>
</evidence>
<organism evidence="6 7">
    <name type="scientific">Saprolegnia parasitica (strain CBS 223.65)</name>
    <dbReference type="NCBI Taxonomy" id="695850"/>
    <lineage>
        <taxon>Eukaryota</taxon>
        <taxon>Sar</taxon>
        <taxon>Stramenopiles</taxon>
        <taxon>Oomycota</taxon>
        <taxon>Saprolegniomycetes</taxon>
        <taxon>Saprolegniales</taxon>
        <taxon>Saprolegniaceae</taxon>
        <taxon>Saprolegnia</taxon>
    </lineage>
</organism>
<evidence type="ECO:0000256" key="2">
    <source>
        <dbReference type="ARBA" id="ARBA00022771"/>
    </source>
</evidence>
<dbReference type="Pfam" id="PF06905">
    <property type="entry name" value="FAIM1"/>
    <property type="match status" value="1"/>
</dbReference>
<dbReference type="RefSeq" id="XP_012208981.1">
    <property type="nucleotide sequence ID" value="XM_012353591.1"/>
</dbReference>
<dbReference type="Gene3D" id="2.40.128.180">
    <property type="match status" value="1"/>
</dbReference>
<gene>
    <name evidence="6" type="ORF">SPRG_14447</name>
</gene>
<keyword evidence="1" id="KW-0479">Metal-binding</keyword>
<dbReference type="OMA" id="RITWRIK"/>
<evidence type="ECO:0000313" key="7">
    <source>
        <dbReference type="Proteomes" id="UP000030745"/>
    </source>
</evidence>
<dbReference type="GO" id="GO:0008270">
    <property type="term" value="F:zinc ion binding"/>
    <property type="evidence" value="ECO:0007669"/>
    <property type="project" value="UniProtKB-KW"/>
</dbReference>
<dbReference type="Proteomes" id="UP000030745">
    <property type="component" value="Unassembled WGS sequence"/>
</dbReference>
<accession>A0A067C0H7</accession>
<keyword evidence="7" id="KW-1185">Reference proteome</keyword>
<keyword evidence="2" id="KW-0863">Zinc-finger</keyword>
<feature type="compositionally biased region" description="Basic and acidic residues" evidence="4">
    <location>
        <begin position="211"/>
        <end position="227"/>
    </location>
</feature>
<dbReference type="SUPFAM" id="SSF90209">
    <property type="entry name" value="Ran binding protein zinc finger-like"/>
    <property type="match status" value="1"/>
</dbReference>
<keyword evidence="3" id="KW-0862">Zinc</keyword>
<dbReference type="VEuPathDB" id="FungiDB:SPRG_14447"/>
<evidence type="ECO:0000256" key="3">
    <source>
        <dbReference type="ARBA" id="ARBA00022833"/>
    </source>
</evidence>
<feature type="region of interest" description="Disordered" evidence="4">
    <location>
        <begin position="399"/>
        <end position="440"/>
    </location>
</feature>
<dbReference type="InterPro" id="IPR036443">
    <property type="entry name" value="Znf_RanBP2_sf"/>
</dbReference>
<dbReference type="SMART" id="SM00547">
    <property type="entry name" value="ZnF_RBZ"/>
    <property type="match status" value="1"/>
</dbReference>
<dbReference type="Gene3D" id="4.10.1060.10">
    <property type="entry name" value="Zinc finger, RanBP2-type"/>
    <property type="match status" value="1"/>
</dbReference>
<proteinExistence type="predicted"/>
<dbReference type="KEGG" id="spar:SPRG_14447"/>
<feature type="domain" description="RanBP2-type" evidence="5">
    <location>
        <begin position="167"/>
        <end position="192"/>
    </location>
</feature>
<dbReference type="InterPro" id="IPR010695">
    <property type="entry name" value="FAIM1"/>
</dbReference>
<sequence length="440" mass="47800">MHHRPTRGGTGWDCKAENAKAAGLYYEIANVGKMVEASKKRITWRIKMEEGKEYEISLTHSIASGKKNLRIDGIVMYQTSTFSLGDWDYVFNLGNHVLHCIIKPSVELNDSYDLIVDGVSFRRLPEQLKTKSDKDVKRAPTTAKPLQPRPKSRESSASDLSRTGSGNAWECTTCTLVNEKGLAPVCEACGSPRPRQALAKTPSFEYSKQSSAKELREPAPRPSEFRPFDAPPAKATPDGFGVDMTTHDPFAAANAGFNQQQQQQRTDSSGKIASMLQGLDFSYTPPPPPPPTPVQQPMSEAPPATPSDPLWGANIVSLDLVEKPKLKTTVSMQTLEQARLAKPKEAPQPVMPPPMVAPPSYGQAPMYPPSSMGYANPPGAYPAQHIVTAQPYGGMYANTNGPMGVQRQPTAHTFMPNMTHVPPPKSAPGHAANDPFATLS</sequence>
<dbReference type="AlphaFoldDB" id="A0A067C0H7"/>
<reference evidence="6 7" key="1">
    <citation type="journal article" date="2013" name="PLoS Genet.">
        <title>Distinctive expansion of potential virulence genes in the genome of the oomycete fish pathogen Saprolegnia parasitica.</title>
        <authorList>
            <person name="Jiang R.H."/>
            <person name="de Bruijn I."/>
            <person name="Haas B.J."/>
            <person name="Belmonte R."/>
            <person name="Lobach L."/>
            <person name="Christie J."/>
            <person name="van den Ackerveken G."/>
            <person name="Bottin A."/>
            <person name="Bulone V."/>
            <person name="Diaz-Moreno S.M."/>
            <person name="Dumas B."/>
            <person name="Fan L."/>
            <person name="Gaulin E."/>
            <person name="Govers F."/>
            <person name="Grenville-Briggs L.J."/>
            <person name="Horner N.R."/>
            <person name="Levin J.Z."/>
            <person name="Mammella M."/>
            <person name="Meijer H.J."/>
            <person name="Morris P."/>
            <person name="Nusbaum C."/>
            <person name="Oome S."/>
            <person name="Phillips A.J."/>
            <person name="van Rooyen D."/>
            <person name="Rzeszutek E."/>
            <person name="Saraiva M."/>
            <person name="Secombes C.J."/>
            <person name="Seidl M.F."/>
            <person name="Snel B."/>
            <person name="Stassen J.H."/>
            <person name="Sykes S."/>
            <person name="Tripathy S."/>
            <person name="van den Berg H."/>
            <person name="Vega-Arreguin J.C."/>
            <person name="Wawra S."/>
            <person name="Young S.K."/>
            <person name="Zeng Q."/>
            <person name="Dieguez-Uribeondo J."/>
            <person name="Russ C."/>
            <person name="Tyler B.M."/>
            <person name="van West P."/>
        </authorList>
    </citation>
    <scope>NUCLEOTIDE SEQUENCE [LARGE SCALE GENOMIC DNA]</scope>
    <source>
        <strain evidence="6 7">CBS 223.65</strain>
    </source>
</reference>
<evidence type="ECO:0000256" key="4">
    <source>
        <dbReference type="SAM" id="MobiDB-lite"/>
    </source>
</evidence>
<dbReference type="EMBL" id="KK583316">
    <property type="protein sequence ID" value="KDO20312.1"/>
    <property type="molecule type" value="Genomic_DNA"/>
</dbReference>
<dbReference type="InterPro" id="IPR038513">
    <property type="entry name" value="FAIM1_dom_sf"/>
</dbReference>
<feature type="compositionally biased region" description="Polar residues" evidence="4">
    <location>
        <begin position="399"/>
        <end position="411"/>
    </location>
</feature>
<name>A0A067C0H7_SAPPC</name>
<evidence type="ECO:0000256" key="1">
    <source>
        <dbReference type="ARBA" id="ARBA00022723"/>
    </source>
</evidence>
<dbReference type="OrthoDB" id="261960at2759"/>
<dbReference type="GeneID" id="24136252"/>
<feature type="compositionally biased region" description="Pro residues" evidence="4">
    <location>
        <begin position="284"/>
        <end position="294"/>
    </location>
</feature>
<feature type="region of interest" description="Disordered" evidence="4">
    <location>
        <begin position="130"/>
        <end position="165"/>
    </location>
</feature>
<feature type="region of interest" description="Disordered" evidence="4">
    <location>
        <begin position="278"/>
        <end position="307"/>
    </location>
</feature>